<feature type="compositionally biased region" description="Acidic residues" evidence="1">
    <location>
        <begin position="257"/>
        <end position="278"/>
    </location>
</feature>
<feature type="compositionally biased region" description="Polar residues" evidence="1">
    <location>
        <begin position="917"/>
        <end position="928"/>
    </location>
</feature>
<feature type="compositionally biased region" description="Basic and acidic residues" evidence="1">
    <location>
        <begin position="149"/>
        <end position="167"/>
    </location>
</feature>
<feature type="region of interest" description="Disordered" evidence="1">
    <location>
        <begin position="1"/>
        <end position="91"/>
    </location>
</feature>
<feature type="compositionally biased region" description="Polar residues" evidence="1">
    <location>
        <begin position="938"/>
        <end position="955"/>
    </location>
</feature>
<reference evidence="2" key="1">
    <citation type="journal article" date="2022" name="IScience">
        <title>Evolution of zygomycete secretomes and the origins of terrestrial fungal ecologies.</title>
        <authorList>
            <person name="Chang Y."/>
            <person name="Wang Y."/>
            <person name="Mondo S."/>
            <person name="Ahrendt S."/>
            <person name="Andreopoulos W."/>
            <person name="Barry K."/>
            <person name="Beard J."/>
            <person name="Benny G.L."/>
            <person name="Blankenship S."/>
            <person name="Bonito G."/>
            <person name="Cuomo C."/>
            <person name="Desiro A."/>
            <person name="Gervers K.A."/>
            <person name="Hundley H."/>
            <person name="Kuo A."/>
            <person name="LaButti K."/>
            <person name="Lang B.F."/>
            <person name="Lipzen A."/>
            <person name="O'Donnell K."/>
            <person name="Pangilinan J."/>
            <person name="Reynolds N."/>
            <person name="Sandor L."/>
            <person name="Smith M.E."/>
            <person name="Tsang A."/>
            <person name="Grigoriev I.V."/>
            <person name="Stajich J.E."/>
            <person name="Spatafora J.W."/>
        </authorList>
    </citation>
    <scope>NUCLEOTIDE SEQUENCE</scope>
    <source>
        <strain evidence="2">RSA 2281</strain>
    </source>
</reference>
<feature type="compositionally biased region" description="Basic and acidic residues" evidence="1">
    <location>
        <begin position="777"/>
        <end position="804"/>
    </location>
</feature>
<feature type="compositionally biased region" description="Polar residues" evidence="1">
    <location>
        <begin position="169"/>
        <end position="192"/>
    </location>
</feature>
<feature type="compositionally biased region" description="Polar residues" evidence="1">
    <location>
        <begin position="641"/>
        <end position="659"/>
    </location>
</feature>
<feature type="compositionally biased region" description="Basic and acidic residues" evidence="1">
    <location>
        <begin position="738"/>
        <end position="750"/>
    </location>
</feature>
<feature type="compositionally biased region" description="Polar residues" evidence="1">
    <location>
        <begin position="806"/>
        <end position="823"/>
    </location>
</feature>
<reference evidence="2" key="2">
    <citation type="submission" date="2023-02" db="EMBL/GenBank/DDBJ databases">
        <authorList>
            <consortium name="DOE Joint Genome Institute"/>
            <person name="Mondo S.J."/>
            <person name="Chang Y."/>
            <person name="Wang Y."/>
            <person name="Ahrendt S."/>
            <person name="Andreopoulos W."/>
            <person name="Barry K."/>
            <person name="Beard J."/>
            <person name="Benny G.L."/>
            <person name="Blankenship S."/>
            <person name="Bonito G."/>
            <person name="Cuomo C."/>
            <person name="Desiro A."/>
            <person name="Gervers K.A."/>
            <person name="Hundley H."/>
            <person name="Kuo A."/>
            <person name="LaButti K."/>
            <person name="Lang B.F."/>
            <person name="Lipzen A."/>
            <person name="O'Donnell K."/>
            <person name="Pangilinan J."/>
            <person name="Reynolds N."/>
            <person name="Sandor L."/>
            <person name="Smith M.W."/>
            <person name="Tsang A."/>
            <person name="Grigoriev I.V."/>
            <person name="Stajich J.E."/>
            <person name="Spatafora J.W."/>
        </authorList>
    </citation>
    <scope>NUCLEOTIDE SEQUENCE</scope>
    <source>
        <strain evidence="2">RSA 2281</strain>
    </source>
</reference>
<feature type="compositionally biased region" description="Basic and acidic residues" evidence="1">
    <location>
        <begin position="80"/>
        <end position="91"/>
    </location>
</feature>
<feature type="region of interest" description="Disordered" evidence="1">
    <location>
        <begin position="682"/>
        <end position="710"/>
    </location>
</feature>
<feature type="compositionally biased region" description="Low complexity" evidence="1">
    <location>
        <begin position="380"/>
        <end position="402"/>
    </location>
</feature>
<accession>A0AAD5PDF8</accession>
<feature type="region of interest" description="Disordered" evidence="1">
    <location>
        <begin position="149"/>
        <end position="607"/>
    </location>
</feature>
<protein>
    <submittedName>
        <fullName evidence="2">Uncharacterized protein</fullName>
    </submittedName>
</protein>
<feature type="compositionally biased region" description="Polar residues" evidence="1">
    <location>
        <begin position="963"/>
        <end position="980"/>
    </location>
</feature>
<name>A0AAD5PDF8_9FUNG</name>
<feature type="compositionally biased region" description="Basic and acidic residues" evidence="1">
    <location>
        <begin position="425"/>
        <end position="445"/>
    </location>
</feature>
<proteinExistence type="predicted"/>
<comment type="caution">
    <text evidence="2">The sequence shown here is derived from an EMBL/GenBank/DDBJ whole genome shotgun (WGS) entry which is preliminary data.</text>
</comment>
<keyword evidence="3" id="KW-1185">Reference proteome</keyword>
<dbReference type="Proteomes" id="UP001209540">
    <property type="component" value="Unassembled WGS sequence"/>
</dbReference>
<feature type="compositionally biased region" description="Polar residues" evidence="1">
    <location>
        <begin position="38"/>
        <end position="47"/>
    </location>
</feature>
<feature type="compositionally biased region" description="Basic and acidic residues" evidence="1">
    <location>
        <begin position="58"/>
        <end position="74"/>
    </location>
</feature>
<feature type="compositionally biased region" description="Polar residues" evidence="1">
    <location>
        <begin position="495"/>
        <end position="545"/>
    </location>
</feature>
<sequence>MIDLSSFDQKPGESWADMMDEEDEEEEKESNEKDESLSDPNASNNCGDTIDSIDIEENNTKQDLTDTANQREEKDDINDKEDNSNGETDIKAIDKIQAIIEMEEKKWLEAKAATKKTGNSGIVWRLPSAEQKKQQQEFIQRLVEQRQNIDKVDSWRKKTAKNDEDNRGTGASSWRSNKSYHAPEKNTSQQWHAYSEVLQQEYEEQVEESRKEFIRRFGSKNAQDKQNETSSSSPTPELPQEPTKPSILISADGPSDWADDIPTSDEEEEEQEMEEEKIEETKEGTVEIAEQSASESIPLPHDATISPSPLSEQWDESTKTAPLSIQSKSEKLNSGEIDTLRTPTKEFSPEQQNHTPSPPPTKKEPVVVDPSAWIAFAEQNSPKSSNTTSTPTVAPVAPPTDDAMPKDESLITESIKENGPSEGDEQLKDEPKETETKIIVQEDRTSSSNTFAEQSSSKWKTTTTTMDDSTNASKWASSTSDESTTASKWASKTSMDGSSWASKWASNATEDAPSTASSKWASPSMNELTTTFNRSPKMSNQSSIASKWASATIDDTSSEHSWHGSTPLQHHQQHLAPENQQHLRQSQSDRTTTTTTPKPKDNVMRSPRMQILNHLYKNSNNKRQQQTHHPPPSTTHSSPSLASTASETNPTATISEKPQQNPPLIVDNSQEWKIFAEQHNGVKSKVSLPNPRNDDNDHVKNHSSRQYDSIATTTDSADDWKLAGATWNNNAVSLDNSDDTKSHTSWKSDTKSTATTPLPPPRDGGRASVAWMAVSAKNDDDGHGHSSRRSDSKLPKVVVVKEEENNWSGGATPWNNMTSTQFDDPNDDIKSHTSHISDTRSSQREHNNQRASAAWIAAGVQIRGTQNDSSRRSDNNYQERDHGLGGSASSWTTTVTIDELMAGHRSPKVAPMKNDNEQTLNTWNTNDNAQRHHHDNINHLSNSSSPVFKSNTDTTTDQHAESSGESNRWQVYAKQHSNNKYGGDRTVGRSSQRQDGMHRKVWL</sequence>
<feature type="compositionally biased region" description="Basic and acidic residues" evidence="1">
    <location>
        <begin position="869"/>
        <end position="883"/>
    </location>
</feature>
<feature type="region of interest" description="Disordered" evidence="1">
    <location>
        <begin position="902"/>
        <end position="1003"/>
    </location>
</feature>
<feature type="compositionally biased region" description="Basic and acidic residues" evidence="1">
    <location>
        <begin position="827"/>
        <end position="848"/>
    </location>
</feature>
<evidence type="ECO:0000313" key="2">
    <source>
        <dbReference type="EMBL" id="KAI9262237.1"/>
    </source>
</evidence>
<feature type="region of interest" description="Disordered" evidence="1">
    <location>
        <begin position="730"/>
        <end position="890"/>
    </location>
</feature>
<feature type="region of interest" description="Disordered" evidence="1">
    <location>
        <begin position="621"/>
        <end position="664"/>
    </location>
</feature>
<evidence type="ECO:0000313" key="3">
    <source>
        <dbReference type="Proteomes" id="UP001209540"/>
    </source>
</evidence>
<feature type="compositionally biased region" description="Low complexity" evidence="1">
    <location>
        <begin position="228"/>
        <end position="243"/>
    </location>
</feature>
<feature type="compositionally biased region" description="Acidic residues" evidence="1">
    <location>
        <begin position="18"/>
        <end position="29"/>
    </location>
</feature>
<dbReference type="EMBL" id="JAIXMP010000014">
    <property type="protein sequence ID" value="KAI9262237.1"/>
    <property type="molecule type" value="Genomic_DNA"/>
</dbReference>
<dbReference type="AlphaFoldDB" id="A0AAD5PDF8"/>
<evidence type="ECO:0000256" key="1">
    <source>
        <dbReference type="SAM" id="MobiDB-lite"/>
    </source>
</evidence>
<feature type="compositionally biased region" description="Low complexity" evidence="1">
    <location>
        <begin position="455"/>
        <end position="494"/>
    </location>
</feature>
<feature type="compositionally biased region" description="Low complexity" evidence="1">
    <location>
        <begin position="584"/>
        <end position="597"/>
    </location>
</feature>
<gene>
    <name evidence="2" type="ORF">BDA99DRAFT_510637</name>
</gene>
<organism evidence="2 3">
    <name type="scientific">Phascolomyces articulosus</name>
    <dbReference type="NCBI Taxonomy" id="60185"/>
    <lineage>
        <taxon>Eukaryota</taxon>
        <taxon>Fungi</taxon>
        <taxon>Fungi incertae sedis</taxon>
        <taxon>Mucoromycota</taxon>
        <taxon>Mucoromycotina</taxon>
        <taxon>Mucoromycetes</taxon>
        <taxon>Mucorales</taxon>
        <taxon>Lichtheimiaceae</taxon>
        <taxon>Phascolomyces</taxon>
    </lineage>
</organism>